<dbReference type="GO" id="GO:0006163">
    <property type="term" value="P:purine nucleotide metabolic process"/>
    <property type="evidence" value="ECO:0007669"/>
    <property type="project" value="UniProtKB-ARBA"/>
</dbReference>
<dbReference type="GO" id="GO:0016783">
    <property type="term" value="F:sulfurtransferase activity"/>
    <property type="evidence" value="ECO:0007669"/>
    <property type="project" value="InterPro"/>
</dbReference>
<evidence type="ECO:0000259" key="2">
    <source>
        <dbReference type="Pfam" id="PF02540"/>
    </source>
</evidence>
<evidence type="ECO:0000256" key="1">
    <source>
        <dbReference type="PIRSR" id="PIRSR006661-1"/>
    </source>
</evidence>
<dbReference type="AlphaFoldDB" id="A0A1F4U8Q0"/>
<dbReference type="Gene3D" id="3.40.50.620">
    <property type="entry name" value="HUPs"/>
    <property type="match status" value="1"/>
</dbReference>
<name>A0A1F4U8Q0_UNCW3</name>
<proteinExistence type="predicted"/>
<dbReference type="Proteomes" id="UP000177025">
    <property type="component" value="Unassembled WGS sequence"/>
</dbReference>
<dbReference type="InterPro" id="IPR005232">
    <property type="entry name" value="LarE"/>
</dbReference>
<dbReference type="PANTHER" id="PTHR43169:SF2">
    <property type="entry name" value="NAD_GMP SYNTHASE DOMAIN-CONTAINING PROTEIN"/>
    <property type="match status" value="1"/>
</dbReference>
<feature type="active site" description="Nucleophile and sulfur donor" evidence="1">
    <location>
        <position position="182"/>
    </location>
</feature>
<dbReference type="InterPro" id="IPR014729">
    <property type="entry name" value="Rossmann-like_a/b/a_fold"/>
</dbReference>
<comment type="caution">
    <text evidence="3">The sequence shown here is derived from an EMBL/GenBank/DDBJ whole genome shotgun (WGS) entry which is preliminary data.</text>
</comment>
<dbReference type="EMBL" id="MEUM01000113">
    <property type="protein sequence ID" value="OGC41292.1"/>
    <property type="molecule type" value="Genomic_DNA"/>
</dbReference>
<gene>
    <name evidence="3" type="ORF">A2Y85_00515</name>
</gene>
<dbReference type="NCBIfam" id="TIGR00268">
    <property type="entry name" value="ATP-dependent sacrificial sulfur transferase LarE"/>
    <property type="match status" value="1"/>
</dbReference>
<protein>
    <submittedName>
        <fullName evidence="3">TIGR00268 family protein</fullName>
    </submittedName>
</protein>
<dbReference type="CDD" id="cd01990">
    <property type="entry name" value="LarE-like"/>
    <property type="match status" value="1"/>
</dbReference>
<dbReference type="InterPro" id="IPR052188">
    <property type="entry name" value="Ni-pincer_cofactor_biosynth"/>
</dbReference>
<dbReference type="SUPFAM" id="SSF52402">
    <property type="entry name" value="Adenine nucleotide alpha hydrolases-like"/>
    <property type="match status" value="1"/>
</dbReference>
<dbReference type="PANTHER" id="PTHR43169">
    <property type="entry name" value="EXSB FAMILY PROTEIN"/>
    <property type="match status" value="1"/>
</dbReference>
<accession>A0A1F4U8Q0</accession>
<organism evidence="3 4">
    <name type="scientific">candidate division WOR-3 bacterium RBG_13_43_14</name>
    <dbReference type="NCBI Taxonomy" id="1802590"/>
    <lineage>
        <taxon>Bacteria</taxon>
        <taxon>Bacteria division WOR-3</taxon>
    </lineage>
</organism>
<sequence>MLRKKPSLKKSKTKLNHLRKILRRYKGVIVALSGGVDSSLLTLISHEVFGDRAIAVTAHSPIHPREDLKRSQAIASQIKIKHLIIKSRELSNTSFVSNPVNRCYICKKMILRPILMIARQYGYQVIEASNLDDLKDYRPGRKALKELSIVSPFIAAGMSKKDIRSLARSYGLSNWNQPSNACYATRIPYYQKIELKKIQRIAAAEKFLRKFRIGQVRVRDHESIARIELCEKFMPVVIKKRRPIINMLKKLGYKYITLDLEGYRTGSLNPEKNRTRYSVIAKR</sequence>
<reference evidence="3 4" key="1">
    <citation type="journal article" date="2016" name="Nat. Commun.">
        <title>Thousands of microbial genomes shed light on interconnected biogeochemical processes in an aquifer system.</title>
        <authorList>
            <person name="Anantharaman K."/>
            <person name="Brown C.T."/>
            <person name="Hug L.A."/>
            <person name="Sharon I."/>
            <person name="Castelle C.J."/>
            <person name="Probst A.J."/>
            <person name="Thomas B.C."/>
            <person name="Singh A."/>
            <person name="Wilkins M.J."/>
            <person name="Karaoz U."/>
            <person name="Brodie E.L."/>
            <person name="Williams K.H."/>
            <person name="Hubbard S.S."/>
            <person name="Banfield J.F."/>
        </authorList>
    </citation>
    <scope>NUCLEOTIDE SEQUENCE [LARGE SCALE GENOMIC DNA]</scope>
</reference>
<dbReference type="PIRSF" id="PIRSF006661">
    <property type="entry name" value="PP-lp_UCP006661"/>
    <property type="match status" value="1"/>
</dbReference>
<evidence type="ECO:0000313" key="4">
    <source>
        <dbReference type="Proteomes" id="UP000177025"/>
    </source>
</evidence>
<dbReference type="Pfam" id="PF02540">
    <property type="entry name" value="NAD_synthase"/>
    <property type="match status" value="1"/>
</dbReference>
<dbReference type="InterPro" id="IPR022310">
    <property type="entry name" value="NAD/GMP_synthase"/>
</dbReference>
<evidence type="ECO:0000313" key="3">
    <source>
        <dbReference type="EMBL" id="OGC41292.1"/>
    </source>
</evidence>
<feature type="domain" description="NAD/GMP synthase" evidence="2">
    <location>
        <begin position="24"/>
        <end position="86"/>
    </location>
</feature>